<dbReference type="EMBL" id="GBRH01210021">
    <property type="protein sequence ID" value="JAD87874.1"/>
    <property type="molecule type" value="Transcribed_RNA"/>
</dbReference>
<evidence type="ECO:0000256" key="1">
    <source>
        <dbReference type="SAM" id="MobiDB-lite"/>
    </source>
</evidence>
<organism evidence="2">
    <name type="scientific">Arundo donax</name>
    <name type="common">Giant reed</name>
    <name type="synonym">Donax arundinaceus</name>
    <dbReference type="NCBI Taxonomy" id="35708"/>
    <lineage>
        <taxon>Eukaryota</taxon>
        <taxon>Viridiplantae</taxon>
        <taxon>Streptophyta</taxon>
        <taxon>Embryophyta</taxon>
        <taxon>Tracheophyta</taxon>
        <taxon>Spermatophyta</taxon>
        <taxon>Magnoliopsida</taxon>
        <taxon>Liliopsida</taxon>
        <taxon>Poales</taxon>
        <taxon>Poaceae</taxon>
        <taxon>PACMAD clade</taxon>
        <taxon>Arundinoideae</taxon>
        <taxon>Arundineae</taxon>
        <taxon>Arundo</taxon>
    </lineage>
</organism>
<dbReference type="AlphaFoldDB" id="A0A0A9DH15"/>
<reference evidence="2" key="1">
    <citation type="submission" date="2014-09" db="EMBL/GenBank/DDBJ databases">
        <authorList>
            <person name="Magalhaes I.L.F."/>
            <person name="Oliveira U."/>
            <person name="Santos F.R."/>
            <person name="Vidigal T.H.D.A."/>
            <person name="Brescovit A.D."/>
            <person name="Santos A.J."/>
        </authorList>
    </citation>
    <scope>NUCLEOTIDE SEQUENCE</scope>
    <source>
        <tissue evidence="2">Shoot tissue taken approximately 20 cm above the soil surface</tissue>
    </source>
</reference>
<dbReference type="EMBL" id="GBRH01220654">
    <property type="protein sequence ID" value="JAD77241.1"/>
    <property type="molecule type" value="Transcribed_RNA"/>
</dbReference>
<feature type="compositionally biased region" description="Basic and acidic residues" evidence="1">
    <location>
        <begin position="15"/>
        <end position="25"/>
    </location>
</feature>
<protein>
    <submittedName>
        <fullName evidence="2">Uncharacterized protein</fullName>
    </submittedName>
</protein>
<name>A0A0A9DH15_ARUDO</name>
<sequence length="44" mass="5084">MKILHELPSIITSLEKQKSEGDKVNNCHPMDQPPNGRMWSNEYS</sequence>
<proteinExistence type="predicted"/>
<feature type="region of interest" description="Disordered" evidence="1">
    <location>
        <begin position="14"/>
        <end position="44"/>
    </location>
</feature>
<accession>A0A0A9DH15</accession>
<evidence type="ECO:0000313" key="2">
    <source>
        <dbReference type="EMBL" id="JAD87874.1"/>
    </source>
</evidence>
<reference evidence="2" key="2">
    <citation type="journal article" date="2015" name="Data Brief">
        <title>Shoot transcriptome of the giant reed, Arundo donax.</title>
        <authorList>
            <person name="Barrero R.A."/>
            <person name="Guerrero F.D."/>
            <person name="Moolhuijzen P."/>
            <person name="Goolsby J.A."/>
            <person name="Tidwell J."/>
            <person name="Bellgard S.E."/>
            <person name="Bellgard M.I."/>
        </authorList>
    </citation>
    <scope>NUCLEOTIDE SEQUENCE</scope>
    <source>
        <tissue evidence="2">Shoot tissue taken approximately 20 cm above the soil surface</tissue>
    </source>
</reference>